<sequence length="229" mass="23896">MRELPPVAATWGSILARLAALAMVIALSPVTVLPAILVLHAPRPRPSSLSFLGGWLLGLAALTAVFVGASDMLGDLSKTPPTWASWLRVGFGAALIAFGIIRWLTRRSQTHAPAWMNTFSRLTPIRAGLTGVVLALVRPEVLIVCAVAGLAIGTSGLGVAAGWISAAFFVVVAASTVGIPIVAYAGAGERLDDSLTRLKIWMEENSAALVAVVLILIGLMVVYNGIRAL</sequence>
<evidence type="ECO:0000313" key="2">
    <source>
        <dbReference type="EMBL" id="GFG66190.1"/>
    </source>
</evidence>
<feature type="transmembrane region" description="Helical" evidence="1">
    <location>
        <begin position="14"/>
        <end position="39"/>
    </location>
</feature>
<feature type="transmembrane region" description="Helical" evidence="1">
    <location>
        <begin position="51"/>
        <end position="73"/>
    </location>
</feature>
<reference evidence="3" key="3">
    <citation type="submission" date="2020-11" db="EMBL/GenBank/DDBJ databases">
        <title>Intraspecies plasmid and genomic variation of Mycobacterium kubicae revealed by the complete genome sequences of two clinical isolates.</title>
        <authorList>
            <person name="Hendrix J.R."/>
            <person name="Epperson L.E."/>
            <person name="Honda J.R."/>
            <person name="Strong M."/>
        </authorList>
    </citation>
    <scope>NUCLEOTIDE SEQUENCE</scope>
    <source>
        <strain evidence="3">JCM 13573</strain>
    </source>
</reference>
<gene>
    <name evidence="3" type="ORF">I2456_25225</name>
    <name evidence="2" type="ORF">MKUB_36800</name>
</gene>
<keyword evidence="1" id="KW-0472">Membrane</keyword>
<dbReference type="EMBL" id="BLKU01000005">
    <property type="protein sequence ID" value="GFG66190.1"/>
    <property type="molecule type" value="Genomic_DNA"/>
</dbReference>
<dbReference type="KEGG" id="mku:I2456_25225"/>
<feature type="transmembrane region" description="Helical" evidence="1">
    <location>
        <begin position="85"/>
        <end position="104"/>
    </location>
</feature>
<keyword evidence="1" id="KW-0812">Transmembrane</keyword>
<evidence type="ECO:0000313" key="3">
    <source>
        <dbReference type="EMBL" id="QPI37531.1"/>
    </source>
</evidence>
<proteinExistence type="predicted"/>
<protein>
    <submittedName>
        <fullName evidence="3">GAP family protein</fullName>
    </submittedName>
    <submittedName>
        <fullName evidence="2">Membrane protein</fullName>
    </submittedName>
</protein>
<evidence type="ECO:0000313" key="5">
    <source>
        <dbReference type="Proteomes" id="UP000663583"/>
    </source>
</evidence>
<feature type="transmembrane region" description="Helical" evidence="1">
    <location>
        <begin position="163"/>
        <end position="186"/>
    </location>
</feature>
<reference evidence="2 4" key="1">
    <citation type="journal article" date="2019" name="Emerg. Microbes Infect.">
        <title>Comprehensive subspecies identification of 175 nontuberculous mycobacteria species based on 7547 genomic profiles.</title>
        <authorList>
            <person name="Matsumoto Y."/>
            <person name="Kinjo T."/>
            <person name="Motooka D."/>
            <person name="Nabeya D."/>
            <person name="Jung N."/>
            <person name="Uechi K."/>
            <person name="Horii T."/>
            <person name="Iida T."/>
            <person name="Fujita J."/>
            <person name="Nakamura S."/>
        </authorList>
    </citation>
    <scope>NUCLEOTIDE SEQUENCE [LARGE SCALE GENOMIC DNA]</scope>
    <source>
        <strain evidence="2 4">JCM 13573</strain>
    </source>
</reference>
<dbReference type="RefSeq" id="WP_085072626.1">
    <property type="nucleotide sequence ID" value="NZ_BLKU01000005.1"/>
</dbReference>
<dbReference type="EMBL" id="CP065047">
    <property type="protein sequence ID" value="QPI37531.1"/>
    <property type="molecule type" value="Genomic_DNA"/>
</dbReference>
<reference evidence="2" key="2">
    <citation type="submission" date="2020-02" db="EMBL/GenBank/DDBJ databases">
        <authorList>
            <person name="Matsumoto Y."/>
            <person name="Kinjo T."/>
            <person name="Motooka D."/>
            <person name="Nabeya D."/>
            <person name="Jung N."/>
            <person name="Uechi K."/>
            <person name="Horii T."/>
            <person name="Iida T."/>
            <person name="Fujita J."/>
            <person name="Nakamura S."/>
        </authorList>
    </citation>
    <scope>NUCLEOTIDE SEQUENCE</scope>
    <source>
        <strain evidence="2">JCM 13573</strain>
    </source>
</reference>
<dbReference type="Pfam" id="PF11139">
    <property type="entry name" value="SfLAP"/>
    <property type="match status" value="1"/>
</dbReference>
<evidence type="ECO:0000313" key="4">
    <source>
        <dbReference type="Proteomes" id="UP000465306"/>
    </source>
</evidence>
<keyword evidence="4" id="KW-1185">Reference proteome</keyword>
<evidence type="ECO:0000256" key="1">
    <source>
        <dbReference type="SAM" id="Phobius"/>
    </source>
</evidence>
<dbReference type="Proteomes" id="UP000663583">
    <property type="component" value="Chromosome"/>
</dbReference>
<organism evidence="3 5">
    <name type="scientific">Mycobacterium kubicae</name>
    <dbReference type="NCBI Taxonomy" id="120959"/>
    <lineage>
        <taxon>Bacteria</taxon>
        <taxon>Bacillati</taxon>
        <taxon>Actinomycetota</taxon>
        <taxon>Actinomycetes</taxon>
        <taxon>Mycobacteriales</taxon>
        <taxon>Mycobacteriaceae</taxon>
        <taxon>Mycobacterium</taxon>
        <taxon>Mycobacterium simiae complex</taxon>
    </lineage>
</organism>
<name>A0AAX1J8J9_9MYCO</name>
<feature type="transmembrane region" description="Helical" evidence="1">
    <location>
        <begin position="125"/>
        <end position="151"/>
    </location>
</feature>
<accession>A0AAX1J8J9</accession>
<dbReference type="InterPro" id="IPR021315">
    <property type="entry name" value="Gap/Sap"/>
</dbReference>
<keyword evidence="1" id="KW-1133">Transmembrane helix</keyword>
<dbReference type="Proteomes" id="UP000465306">
    <property type="component" value="Unassembled WGS sequence"/>
</dbReference>
<feature type="transmembrane region" description="Helical" evidence="1">
    <location>
        <begin position="207"/>
        <end position="226"/>
    </location>
</feature>
<dbReference type="AlphaFoldDB" id="A0AAX1J8J9"/>